<accession>A0A1C2DD61</accession>
<keyword evidence="2" id="KW-1185">Reference proteome</keyword>
<protein>
    <submittedName>
        <fullName evidence="1">Uncharacterized protein</fullName>
    </submittedName>
</protein>
<dbReference type="EMBL" id="MDEO01000036">
    <property type="protein sequence ID" value="OCX12698.1"/>
    <property type="molecule type" value="Genomic_DNA"/>
</dbReference>
<dbReference type="Proteomes" id="UP000094412">
    <property type="component" value="Unassembled WGS sequence"/>
</dbReference>
<evidence type="ECO:0000313" key="2">
    <source>
        <dbReference type="Proteomes" id="UP000094412"/>
    </source>
</evidence>
<dbReference type="AlphaFoldDB" id="A0A1C2DD61"/>
<dbReference type="OrthoDB" id="5464931at2"/>
<dbReference type="STRING" id="1566387.QV13_24175"/>
<proteinExistence type="predicted"/>
<reference evidence="1 2" key="1">
    <citation type="submission" date="2016-08" db="EMBL/GenBank/DDBJ databases">
        <title>Whole genome sequence of Mesorhizobium sp. strain UASWS1009 isolated from industrial sewage.</title>
        <authorList>
            <person name="Crovadore J."/>
            <person name="Calmin G."/>
            <person name="Chablais R."/>
            <person name="Cochard B."/>
            <person name="Lefort F."/>
        </authorList>
    </citation>
    <scope>NUCLEOTIDE SEQUENCE [LARGE SCALE GENOMIC DNA]</scope>
    <source>
        <strain evidence="1 2">UASWS1009</strain>
    </source>
</reference>
<evidence type="ECO:0000313" key="1">
    <source>
        <dbReference type="EMBL" id="OCX12698.1"/>
    </source>
</evidence>
<dbReference type="RefSeq" id="WP_024922442.1">
    <property type="nucleotide sequence ID" value="NZ_MDEO01000036.1"/>
</dbReference>
<gene>
    <name evidence="1" type="ORF">QV13_24175</name>
</gene>
<comment type="caution">
    <text evidence="1">The sequence shown here is derived from an EMBL/GenBank/DDBJ whole genome shotgun (WGS) entry which is preliminary data.</text>
</comment>
<organism evidence="1 2">
    <name type="scientific">Mesorhizobium hungaricum</name>
    <dbReference type="NCBI Taxonomy" id="1566387"/>
    <lineage>
        <taxon>Bacteria</taxon>
        <taxon>Pseudomonadati</taxon>
        <taxon>Pseudomonadota</taxon>
        <taxon>Alphaproteobacteria</taxon>
        <taxon>Hyphomicrobiales</taxon>
        <taxon>Phyllobacteriaceae</taxon>
        <taxon>Mesorhizobium</taxon>
    </lineage>
</organism>
<sequence length="142" mass="14560">MRDIISNLHLVAAIPPAATAPADNTPIVSTILDRMGFESVALAIVAGTLVDADATFAVTLEHGDQANLSDASAVQADMMNGGLVNAGFTFAADNACRKLGYVGAKRYVRATITPANNTGAAPVAALWMLSHMNQAPTANPPA</sequence>
<name>A0A1C2DD61_9HYPH</name>